<evidence type="ECO:0000256" key="1">
    <source>
        <dbReference type="SAM" id="MobiDB-lite"/>
    </source>
</evidence>
<gene>
    <name evidence="3" type="ORF">SO3561_08309</name>
</gene>
<name>A0A250VRG1_STROL</name>
<dbReference type="Pfam" id="PF18050">
    <property type="entry name" value="Cyclophil_like2"/>
    <property type="match status" value="1"/>
</dbReference>
<dbReference type="InterPro" id="IPR041183">
    <property type="entry name" value="Cyclophilin-like"/>
</dbReference>
<feature type="region of interest" description="Disordered" evidence="1">
    <location>
        <begin position="1"/>
        <end position="21"/>
    </location>
</feature>
<sequence>MNAASVSAADDHSYYTPESGTPMRIRLTAGETVLSATLADNATARDFASLLPLTLQTDDLFKREKYGRLPRSLAEGGEPRFSYEVGDIAYWSPGPDIAIFYAHDGQSIPDPGIVILGTIDSGADALKKYDGAVDVTIEAID</sequence>
<dbReference type="InterPro" id="IPR029000">
    <property type="entry name" value="Cyclophilin-like_dom_sf"/>
</dbReference>
<evidence type="ECO:0000259" key="2">
    <source>
        <dbReference type="Pfam" id="PF18050"/>
    </source>
</evidence>
<dbReference type="SUPFAM" id="SSF50891">
    <property type="entry name" value="Cyclophilin-like"/>
    <property type="match status" value="1"/>
</dbReference>
<dbReference type="EMBL" id="BDQI01000028">
    <property type="protein sequence ID" value="GAX56741.1"/>
    <property type="molecule type" value="Genomic_DNA"/>
</dbReference>
<dbReference type="AlphaFoldDB" id="A0A250VRG1"/>
<dbReference type="Gene3D" id="2.40.100.20">
    <property type="match status" value="1"/>
</dbReference>
<dbReference type="STRING" id="1963.AQJ27_43935"/>
<feature type="domain" description="Cyclophilin-like" evidence="2">
    <location>
        <begin position="27"/>
        <end position="138"/>
    </location>
</feature>
<dbReference type="Proteomes" id="UP000217446">
    <property type="component" value="Unassembled WGS sequence"/>
</dbReference>
<evidence type="ECO:0000313" key="4">
    <source>
        <dbReference type="Proteomes" id="UP000217446"/>
    </source>
</evidence>
<evidence type="ECO:0000313" key="3">
    <source>
        <dbReference type="EMBL" id="GAX56741.1"/>
    </source>
</evidence>
<keyword evidence="4" id="KW-1185">Reference proteome</keyword>
<accession>A0A250VRG1</accession>
<comment type="caution">
    <text evidence="3">The sequence shown here is derived from an EMBL/GenBank/DDBJ whole genome shotgun (WGS) entry which is preliminary data.</text>
</comment>
<reference evidence="4" key="1">
    <citation type="submission" date="2017-05" db="EMBL/GenBank/DDBJ databases">
        <title>Streptomyces olivochromogenes NBRC 3561 whole genome shotgun sequence.</title>
        <authorList>
            <person name="Dohra H."/>
            <person name="Kodani S."/>
        </authorList>
    </citation>
    <scope>NUCLEOTIDE SEQUENCE [LARGE SCALE GENOMIC DNA]</scope>
    <source>
        <strain evidence="4">NBRC 3561</strain>
    </source>
</reference>
<organism evidence="3 4">
    <name type="scientific">Streptomyces olivochromogenes</name>
    <dbReference type="NCBI Taxonomy" id="1963"/>
    <lineage>
        <taxon>Bacteria</taxon>
        <taxon>Bacillati</taxon>
        <taxon>Actinomycetota</taxon>
        <taxon>Actinomycetes</taxon>
        <taxon>Kitasatosporales</taxon>
        <taxon>Streptomycetaceae</taxon>
        <taxon>Streptomyces</taxon>
    </lineage>
</organism>
<proteinExistence type="predicted"/>
<protein>
    <recommendedName>
        <fullName evidence="2">Cyclophilin-like domain-containing protein</fullName>
    </recommendedName>
</protein>